<organism evidence="2 3">
    <name type="scientific">Streptomyces mirabilis</name>
    <dbReference type="NCBI Taxonomy" id="68239"/>
    <lineage>
        <taxon>Bacteria</taxon>
        <taxon>Bacillati</taxon>
        <taxon>Actinomycetota</taxon>
        <taxon>Actinomycetes</taxon>
        <taxon>Kitasatosporales</taxon>
        <taxon>Streptomycetaceae</taxon>
        <taxon>Streptomyces</taxon>
    </lineage>
</organism>
<protein>
    <submittedName>
        <fullName evidence="2">DNA-binding transcriptional regulator, ArsR family</fullName>
    </submittedName>
</protein>
<keyword evidence="2" id="KW-0238">DNA-binding</keyword>
<sequence length="126" mass="14023">MRPGRYSSFMASRTSSPLVHPDMEDFDLFKIMSALTDETRLTIVVTLAASPGLACSGFTQDVTPSVLTRHFRVLREAGVIRQHDVGTRRINTLRKEELDQRFPGLIDLALKESVGRVTPYTNADSA</sequence>
<dbReference type="AlphaFoldDB" id="A0A1I2HDX5"/>
<proteinExistence type="predicted"/>
<evidence type="ECO:0000259" key="1">
    <source>
        <dbReference type="SMART" id="SM00418"/>
    </source>
</evidence>
<dbReference type="InterPro" id="IPR011991">
    <property type="entry name" value="ArsR-like_HTH"/>
</dbReference>
<dbReference type="EMBL" id="FONR01000005">
    <property type="protein sequence ID" value="SFF27573.1"/>
    <property type="molecule type" value="Genomic_DNA"/>
</dbReference>
<gene>
    <name evidence="2" type="ORF">SAMN02787118_10570</name>
</gene>
<dbReference type="GO" id="GO:0003700">
    <property type="term" value="F:DNA-binding transcription factor activity"/>
    <property type="evidence" value="ECO:0007669"/>
    <property type="project" value="InterPro"/>
</dbReference>
<dbReference type="InterPro" id="IPR001845">
    <property type="entry name" value="HTH_ArsR_DNA-bd_dom"/>
</dbReference>
<reference evidence="2 3" key="1">
    <citation type="submission" date="2016-10" db="EMBL/GenBank/DDBJ databases">
        <authorList>
            <person name="de Groot N.N."/>
        </authorList>
    </citation>
    <scope>NUCLEOTIDE SEQUENCE [LARGE SCALE GENOMIC DNA]</scope>
    <source>
        <strain evidence="2 3">OK461</strain>
    </source>
</reference>
<dbReference type="Proteomes" id="UP000181942">
    <property type="component" value="Unassembled WGS sequence"/>
</dbReference>
<dbReference type="SMART" id="SM00418">
    <property type="entry name" value="HTH_ARSR"/>
    <property type="match status" value="1"/>
</dbReference>
<evidence type="ECO:0000313" key="2">
    <source>
        <dbReference type="EMBL" id="SFF27573.1"/>
    </source>
</evidence>
<dbReference type="Gene3D" id="1.10.10.10">
    <property type="entry name" value="Winged helix-like DNA-binding domain superfamily/Winged helix DNA-binding domain"/>
    <property type="match status" value="1"/>
</dbReference>
<dbReference type="PRINTS" id="PR00778">
    <property type="entry name" value="HTHARSR"/>
</dbReference>
<feature type="domain" description="HTH arsR-type" evidence="1">
    <location>
        <begin position="30"/>
        <end position="107"/>
    </location>
</feature>
<dbReference type="InterPro" id="IPR036390">
    <property type="entry name" value="WH_DNA-bd_sf"/>
</dbReference>
<dbReference type="CDD" id="cd00090">
    <property type="entry name" value="HTH_ARSR"/>
    <property type="match status" value="1"/>
</dbReference>
<dbReference type="GO" id="GO:0003677">
    <property type="term" value="F:DNA binding"/>
    <property type="evidence" value="ECO:0007669"/>
    <property type="project" value="UniProtKB-KW"/>
</dbReference>
<accession>A0A1I2HDX5</accession>
<dbReference type="InterPro" id="IPR036388">
    <property type="entry name" value="WH-like_DNA-bd_sf"/>
</dbReference>
<name>A0A1I2HDX5_9ACTN</name>
<evidence type="ECO:0000313" key="3">
    <source>
        <dbReference type="Proteomes" id="UP000181942"/>
    </source>
</evidence>
<dbReference type="SUPFAM" id="SSF46785">
    <property type="entry name" value="Winged helix' DNA-binding domain"/>
    <property type="match status" value="1"/>
</dbReference>